<sequence>MASELPTFPPEIINRIVEYLGDHRNRKTLETCSLVSSSFREPAQRQLFKHLNIVWRKPKRLIVHRLAKVFKRRASEKAVYGYGSKPLASFDERLRSYVEAIVILIPSFPVGFSTYHKLLPRVQRVTLTTDGARPVRLASMLSTPRNDIQEILERPTLEVLNVQDMEAVPVTVLRSCAHLKTLGLWASTICCADPSPSESEAGQAVSRRSGGGLTTLRLHEMSINRSLMSAFRDPSSPLCISSLQNLRYHVWNEETAFDCKALLQISSSSLEELELIIAYDISCVIDLTHLQNLQAIKLHTLHVEGLLYASRILESALHNDTLTQFTVTIESRLCISHEGVERAAWRRLDEVLARKAVRTLPEFRLKIAVLFPGPASLPAMLKFVTDVMPKTVTVRLVRVSTLGGVSSHWDLIKAWKTRERWFG</sequence>
<dbReference type="OrthoDB" id="2921488at2759"/>
<evidence type="ECO:0000313" key="1">
    <source>
        <dbReference type="EMBL" id="GLB33139.1"/>
    </source>
</evidence>
<gene>
    <name evidence="1" type="ORF">LshimejAT787_0100240</name>
</gene>
<dbReference type="EMBL" id="BRPK01000001">
    <property type="protein sequence ID" value="GLB33139.1"/>
    <property type="molecule type" value="Genomic_DNA"/>
</dbReference>
<accession>A0A9P3PCL5</accession>
<organism evidence="1 2">
    <name type="scientific">Lyophyllum shimeji</name>
    <name type="common">Hon-shimeji</name>
    <name type="synonym">Tricholoma shimeji</name>
    <dbReference type="NCBI Taxonomy" id="47721"/>
    <lineage>
        <taxon>Eukaryota</taxon>
        <taxon>Fungi</taxon>
        <taxon>Dikarya</taxon>
        <taxon>Basidiomycota</taxon>
        <taxon>Agaricomycotina</taxon>
        <taxon>Agaricomycetes</taxon>
        <taxon>Agaricomycetidae</taxon>
        <taxon>Agaricales</taxon>
        <taxon>Tricholomatineae</taxon>
        <taxon>Lyophyllaceae</taxon>
        <taxon>Lyophyllum</taxon>
    </lineage>
</organism>
<reference evidence="1" key="1">
    <citation type="submission" date="2022-07" db="EMBL/GenBank/DDBJ databases">
        <title>The genome of Lyophyllum shimeji provides insight into the initial evolution of ectomycorrhizal fungal genome.</title>
        <authorList>
            <person name="Kobayashi Y."/>
            <person name="Shibata T."/>
            <person name="Hirakawa H."/>
            <person name="Shigenobu S."/>
            <person name="Nishiyama T."/>
            <person name="Yamada A."/>
            <person name="Hasebe M."/>
            <person name="Kawaguchi M."/>
        </authorList>
    </citation>
    <scope>NUCLEOTIDE SEQUENCE</scope>
    <source>
        <strain evidence="1">AT787</strain>
    </source>
</reference>
<protein>
    <recommendedName>
        <fullName evidence="3">F-box domain-containing protein</fullName>
    </recommendedName>
</protein>
<evidence type="ECO:0000313" key="2">
    <source>
        <dbReference type="Proteomes" id="UP001063166"/>
    </source>
</evidence>
<dbReference type="AlphaFoldDB" id="A0A9P3PCL5"/>
<proteinExistence type="predicted"/>
<comment type="caution">
    <text evidence="1">The sequence shown here is derived from an EMBL/GenBank/DDBJ whole genome shotgun (WGS) entry which is preliminary data.</text>
</comment>
<keyword evidence="2" id="KW-1185">Reference proteome</keyword>
<dbReference type="Proteomes" id="UP001063166">
    <property type="component" value="Unassembled WGS sequence"/>
</dbReference>
<name>A0A9P3PCL5_LYOSH</name>
<evidence type="ECO:0008006" key="3">
    <source>
        <dbReference type="Google" id="ProtNLM"/>
    </source>
</evidence>